<proteinExistence type="predicted"/>
<sequence length="145" mass="16395">MSSKNLIHFGPFEVTDQVFYKTPLCYALVNIKPILPGHVLVIPYRQAKRLTDLTSEEISDLFTAVQKVQRMLAVKASGNNEGDGIYDRLQSEEGNVGGGLWDQQRPVQDGKFPKIKDEDRKPRSPEDMNEEALVYQKAMALLDNE</sequence>
<name>A0A8H4RWQ2_9HELO</name>
<comment type="caution">
    <text evidence="1">Lacks conserved residue(s) required for the propagation of feature annotation.</text>
</comment>
<organism evidence="4 5">
    <name type="scientific">Cudoniella acicularis</name>
    <dbReference type="NCBI Taxonomy" id="354080"/>
    <lineage>
        <taxon>Eukaryota</taxon>
        <taxon>Fungi</taxon>
        <taxon>Dikarya</taxon>
        <taxon>Ascomycota</taxon>
        <taxon>Pezizomycotina</taxon>
        <taxon>Leotiomycetes</taxon>
        <taxon>Helotiales</taxon>
        <taxon>Tricladiaceae</taxon>
        <taxon>Cudoniella</taxon>
    </lineage>
</organism>
<dbReference type="PANTHER" id="PTHR46243">
    <property type="entry name" value="BIS(5'-ADENOSYL)-TRIPHOSPHATASE"/>
    <property type="match status" value="1"/>
</dbReference>
<evidence type="ECO:0000256" key="1">
    <source>
        <dbReference type="PROSITE-ProRule" id="PRU00464"/>
    </source>
</evidence>
<dbReference type="InterPro" id="IPR011146">
    <property type="entry name" value="HIT-like"/>
</dbReference>
<comment type="caution">
    <text evidence="4">The sequence shown here is derived from an EMBL/GenBank/DDBJ whole genome shotgun (WGS) entry which is preliminary data.</text>
</comment>
<dbReference type="EMBL" id="JAAMPI010000094">
    <property type="protein sequence ID" value="KAF4635887.1"/>
    <property type="molecule type" value="Genomic_DNA"/>
</dbReference>
<dbReference type="AlphaFoldDB" id="A0A8H4RWQ2"/>
<dbReference type="GO" id="GO:0003824">
    <property type="term" value="F:catalytic activity"/>
    <property type="evidence" value="ECO:0007669"/>
    <property type="project" value="InterPro"/>
</dbReference>
<dbReference type="SUPFAM" id="SSF54197">
    <property type="entry name" value="HIT-like"/>
    <property type="match status" value="1"/>
</dbReference>
<gene>
    <name evidence="4" type="ORF">G7Y89_g2214</name>
</gene>
<feature type="compositionally biased region" description="Basic and acidic residues" evidence="2">
    <location>
        <begin position="111"/>
        <end position="126"/>
    </location>
</feature>
<dbReference type="InterPro" id="IPR051884">
    <property type="entry name" value="Bis(5'-adenosyl)-TPase_reg"/>
</dbReference>
<dbReference type="Proteomes" id="UP000566819">
    <property type="component" value="Unassembled WGS sequence"/>
</dbReference>
<dbReference type="PANTHER" id="PTHR46243:SF1">
    <property type="entry name" value="BIS(5'-ADENOSYL)-TRIPHOSPHATASE"/>
    <property type="match status" value="1"/>
</dbReference>
<evidence type="ECO:0000313" key="4">
    <source>
        <dbReference type="EMBL" id="KAF4635887.1"/>
    </source>
</evidence>
<feature type="domain" description="HIT" evidence="3">
    <location>
        <begin position="5"/>
        <end position="72"/>
    </location>
</feature>
<feature type="region of interest" description="Disordered" evidence="2">
    <location>
        <begin position="83"/>
        <end position="131"/>
    </location>
</feature>
<evidence type="ECO:0000259" key="3">
    <source>
        <dbReference type="PROSITE" id="PS51084"/>
    </source>
</evidence>
<dbReference type="Pfam" id="PF01230">
    <property type="entry name" value="HIT"/>
    <property type="match status" value="1"/>
</dbReference>
<dbReference type="InterPro" id="IPR036265">
    <property type="entry name" value="HIT-like_sf"/>
</dbReference>
<accession>A0A8H4RWQ2</accession>
<evidence type="ECO:0000256" key="2">
    <source>
        <dbReference type="SAM" id="MobiDB-lite"/>
    </source>
</evidence>
<evidence type="ECO:0000313" key="5">
    <source>
        <dbReference type="Proteomes" id="UP000566819"/>
    </source>
</evidence>
<dbReference type="Gene3D" id="3.30.428.10">
    <property type="entry name" value="HIT-like"/>
    <property type="match status" value="1"/>
</dbReference>
<dbReference type="PROSITE" id="PS51084">
    <property type="entry name" value="HIT_2"/>
    <property type="match status" value="1"/>
</dbReference>
<dbReference type="OrthoDB" id="680339at2759"/>
<reference evidence="4 5" key="1">
    <citation type="submission" date="2020-03" db="EMBL/GenBank/DDBJ databases">
        <title>Draft Genome Sequence of Cudoniella acicularis.</title>
        <authorList>
            <person name="Buettner E."/>
            <person name="Kellner H."/>
        </authorList>
    </citation>
    <scope>NUCLEOTIDE SEQUENCE [LARGE SCALE GENOMIC DNA]</scope>
    <source>
        <strain evidence="4 5">DSM 108380</strain>
    </source>
</reference>
<protein>
    <recommendedName>
        <fullName evidence="3">HIT domain-containing protein</fullName>
    </recommendedName>
</protein>
<keyword evidence="5" id="KW-1185">Reference proteome</keyword>